<reference evidence="2" key="1">
    <citation type="journal article" date="2019" name="Int. J. Syst. Evol. Microbiol.">
        <title>The Global Catalogue of Microorganisms (GCM) 10K type strain sequencing project: providing services to taxonomists for standard genome sequencing and annotation.</title>
        <authorList>
            <consortium name="The Broad Institute Genomics Platform"/>
            <consortium name="The Broad Institute Genome Sequencing Center for Infectious Disease"/>
            <person name="Wu L."/>
            <person name="Ma J."/>
        </authorList>
    </citation>
    <scope>NUCLEOTIDE SEQUENCE [LARGE SCALE GENOMIC DNA]</scope>
    <source>
        <strain evidence="2">KCTC 22245</strain>
    </source>
</reference>
<organism evidence="1 2">
    <name type="scientific">Parvularcula lutaonensis</name>
    <dbReference type="NCBI Taxonomy" id="491923"/>
    <lineage>
        <taxon>Bacteria</taxon>
        <taxon>Pseudomonadati</taxon>
        <taxon>Pseudomonadota</taxon>
        <taxon>Alphaproteobacteria</taxon>
        <taxon>Parvularculales</taxon>
        <taxon>Parvularculaceae</taxon>
        <taxon>Parvularcula</taxon>
    </lineage>
</organism>
<evidence type="ECO:0000313" key="1">
    <source>
        <dbReference type="EMBL" id="MFC3303502.1"/>
    </source>
</evidence>
<accession>A0ABV7MF06</accession>
<dbReference type="EMBL" id="JBHRVA010000003">
    <property type="protein sequence ID" value="MFC3303502.1"/>
    <property type="molecule type" value="Genomic_DNA"/>
</dbReference>
<evidence type="ECO:0000313" key="2">
    <source>
        <dbReference type="Proteomes" id="UP001595607"/>
    </source>
</evidence>
<proteinExistence type="predicted"/>
<dbReference type="RefSeq" id="WP_189576139.1">
    <property type="nucleotide sequence ID" value="NZ_BMXU01000002.1"/>
</dbReference>
<dbReference type="Pfam" id="PF07372">
    <property type="entry name" value="DUF1491"/>
    <property type="match status" value="1"/>
</dbReference>
<keyword evidence="2" id="KW-1185">Reference proteome</keyword>
<name>A0ABV7MF06_9PROT</name>
<dbReference type="Gene3D" id="3.40.1530.20">
    <property type="entry name" value="Protein of unknown function (DUF1491)"/>
    <property type="match status" value="1"/>
</dbReference>
<dbReference type="Proteomes" id="UP001595607">
    <property type="component" value="Unassembled WGS sequence"/>
</dbReference>
<sequence>MAPRLRSDVQVSALQRAVEAEGLMFAVLHKGHEEGGMIFVKWVEGREAVLFTEQTIDNERRWVRRGESVVPEAEANAIIASEREFDPDLWAVEVMGSFEKAERILNPADQS</sequence>
<comment type="caution">
    <text evidence="1">The sequence shown here is derived from an EMBL/GenBank/DDBJ whole genome shotgun (WGS) entry which is preliminary data.</text>
</comment>
<gene>
    <name evidence="1" type="ORF">ACFONP_12260</name>
</gene>
<protein>
    <submittedName>
        <fullName evidence="1">DUF1491 family protein</fullName>
    </submittedName>
</protein>
<dbReference type="InterPro" id="IPR009964">
    <property type="entry name" value="DUF1491"/>
</dbReference>